<dbReference type="Gene3D" id="3.40.50.12710">
    <property type="match status" value="1"/>
</dbReference>
<dbReference type="Proteomes" id="UP000477651">
    <property type="component" value="Unassembled WGS sequence"/>
</dbReference>
<dbReference type="PANTHER" id="PTHR12049:SF7">
    <property type="entry name" value="PROTEIN ARGININE METHYLTRANSFERASE NDUFAF7, MITOCHONDRIAL"/>
    <property type="match status" value="1"/>
</dbReference>
<gene>
    <name evidence="3" type="ORF">F9B74_00540</name>
</gene>
<dbReference type="AlphaFoldDB" id="A0A6L9Y375"/>
<dbReference type="InterPro" id="IPR003788">
    <property type="entry name" value="NDUFAF7"/>
</dbReference>
<dbReference type="Pfam" id="PF02636">
    <property type="entry name" value="Methyltransf_28"/>
    <property type="match status" value="1"/>
</dbReference>
<dbReference type="GO" id="GO:0032259">
    <property type="term" value="P:methylation"/>
    <property type="evidence" value="ECO:0007669"/>
    <property type="project" value="UniProtKB-KW"/>
</dbReference>
<reference evidence="3 4" key="1">
    <citation type="submission" date="2020-02" db="EMBL/GenBank/DDBJ databases">
        <title>Pelistega sp. NLN82 were isolated from wild rodents of the Hainan Island.</title>
        <authorList>
            <person name="Niu N."/>
            <person name="Zhou J."/>
        </authorList>
    </citation>
    <scope>NUCLEOTIDE SEQUENCE [LARGE SCALE GENOMIC DNA]</scope>
    <source>
        <strain evidence="3 4">NLN82</strain>
    </source>
</reference>
<evidence type="ECO:0000256" key="2">
    <source>
        <dbReference type="ARBA" id="ARBA00022679"/>
    </source>
</evidence>
<dbReference type="InterPro" id="IPR029063">
    <property type="entry name" value="SAM-dependent_MTases_sf"/>
</dbReference>
<dbReference type="RefSeq" id="WP_163763631.1">
    <property type="nucleotide sequence ID" value="NZ_JAAGYR010000001.1"/>
</dbReference>
<organism evidence="3 4">
    <name type="scientific">Pelistega ratti</name>
    <dbReference type="NCBI Taxonomy" id="2652177"/>
    <lineage>
        <taxon>Bacteria</taxon>
        <taxon>Pseudomonadati</taxon>
        <taxon>Pseudomonadota</taxon>
        <taxon>Betaproteobacteria</taxon>
        <taxon>Burkholderiales</taxon>
        <taxon>Alcaligenaceae</taxon>
        <taxon>Pelistega</taxon>
    </lineage>
</organism>
<keyword evidence="1 3" id="KW-0489">Methyltransferase</keyword>
<accession>A0A6L9Y375</accession>
<dbReference type="EMBL" id="JAAGYR010000001">
    <property type="protein sequence ID" value="NEN74819.1"/>
    <property type="molecule type" value="Genomic_DNA"/>
</dbReference>
<dbReference type="PANTHER" id="PTHR12049">
    <property type="entry name" value="PROTEIN ARGININE METHYLTRANSFERASE NDUFAF7, MITOCHONDRIAL"/>
    <property type="match status" value="1"/>
</dbReference>
<comment type="caution">
    <text evidence="3">The sequence shown here is derived from an EMBL/GenBank/DDBJ whole genome shotgun (WGS) entry which is preliminary data.</text>
</comment>
<keyword evidence="4" id="KW-1185">Reference proteome</keyword>
<sequence length="386" mass="43408">MSKPLPTPHPEAIHHSQACLEAIKTKYAPATQIPFEAWMDAALYLPYWGYYTGGLPKLSGENTAQQALQGDFTTAPELSPWYGRTLAIQVQQVLDASQSLTILEFGAGSGKLALSILEQLNNPNIHYFILELSADLRERQKATLHQYTHQITWLDQLPSSFEGCIIANEVLDAMPVKLVQWNQHHQLEEVYVSWESGLPSYKNLPASTELSQIMSARMPALPHYQTEINLRGEAWVKAMGSYLKKGGVLLIDYGFPRHEYYHPQRHQGTLMCHFQHHAHDNPLIYVGLQDITAHVDFTAIADAALEGGLEVLGYTSQARFLMNCGLLNLLSQLDPQNVQHYAQQIGPVQKLLSEAEMGELFKVMLLGKELDIDPIGFMNGDRRYML</sequence>
<dbReference type="SUPFAM" id="SSF53335">
    <property type="entry name" value="S-adenosyl-L-methionine-dependent methyltransferases"/>
    <property type="match status" value="1"/>
</dbReference>
<name>A0A6L9Y375_9BURK</name>
<keyword evidence="2 3" id="KW-0808">Transferase</keyword>
<dbReference type="GO" id="GO:0035243">
    <property type="term" value="F:protein-arginine omega-N symmetric methyltransferase activity"/>
    <property type="evidence" value="ECO:0007669"/>
    <property type="project" value="TreeGrafter"/>
</dbReference>
<dbReference type="InterPro" id="IPR038375">
    <property type="entry name" value="NDUFAF7_sf"/>
</dbReference>
<proteinExistence type="predicted"/>
<evidence type="ECO:0000313" key="3">
    <source>
        <dbReference type="EMBL" id="NEN74819.1"/>
    </source>
</evidence>
<protein>
    <submittedName>
        <fullName evidence="3">Class I SAM-dependent methyltransferase</fullName>
    </submittedName>
</protein>
<evidence type="ECO:0000256" key="1">
    <source>
        <dbReference type="ARBA" id="ARBA00022603"/>
    </source>
</evidence>
<evidence type="ECO:0000313" key="4">
    <source>
        <dbReference type="Proteomes" id="UP000477651"/>
    </source>
</evidence>